<proteinExistence type="predicted"/>
<protein>
    <recommendedName>
        <fullName evidence="2">HTH cro/C1-type domain-containing protein</fullName>
    </recommendedName>
</protein>
<dbReference type="CDD" id="cd00093">
    <property type="entry name" value="HTH_XRE"/>
    <property type="match status" value="1"/>
</dbReference>
<dbReference type="Gene3D" id="1.10.260.40">
    <property type="entry name" value="lambda repressor-like DNA-binding domains"/>
    <property type="match status" value="1"/>
</dbReference>
<dbReference type="PANTHER" id="PTHR46797:SF1">
    <property type="entry name" value="METHYLPHOSPHONATE SYNTHASE"/>
    <property type="match status" value="1"/>
</dbReference>
<dbReference type="SMART" id="SM00530">
    <property type="entry name" value="HTH_XRE"/>
    <property type="match status" value="1"/>
</dbReference>
<keyword evidence="1" id="KW-0238">DNA-binding</keyword>
<dbReference type="GO" id="GO:0003700">
    <property type="term" value="F:DNA-binding transcription factor activity"/>
    <property type="evidence" value="ECO:0007669"/>
    <property type="project" value="TreeGrafter"/>
</dbReference>
<evidence type="ECO:0000259" key="2">
    <source>
        <dbReference type="PROSITE" id="PS50943"/>
    </source>
</evidence>
<dbReference type="PANTHER" id="PTHR46797">
    <property type="entry name" value="HTH-TYPE TRANSCRIPTIONAL REGULATOR"/>
    <property type="match status" value="1"/>
</dbReference>
<evidence type="ECO:0000256" key="1">
    <source>
        <dbReference type="ARBA" id="ARBA00023125"/>
    </source>
</evidence>
<gene>
    <name evidence="3" type="ORF">LCGC14_1713020</name>
</gene>
<dbReference type="GO" id="GO:0005829">
    <property type="term" value="C:cytosol"/>
    <property type="evidence" value="ECO:0007669"/>
    <property type="project" value="TreeGrafter"/>
</dbReference>
<accession>A0A0F9KEL5</accession>
<organism evidence="3">
    <name type="scientific">marine sediment metagenome</name>
    <dbReference type="NCBI Taxonomy" id="412755"/>
    <lineage>
        <taxon>unclassified sequences</taxon>
        <taxon>metagenomes</taxon>
        <taxon>ecological metagenomes</taxon>
    </lineage>
</organism>
<name>A0A0F9KEL5_9ZZZZ</name>
<dbReference type="GO" id="GO:0003677">
    <property type="term" value="F:DNA binding"/>
    <property type="evidence" value="ECO:0007669"/>
    <property type="project" value="UniProtKB-KW"/>
</dbReference>
<dbReference type="Pfam" id="PF01381">
    <property type="entry name" value="HTH_3"/>
    <property type="match status" value="1"/>
</dbReference>
<dbReference type="InterPro" id="IPR050807">
    <property type="entry name" value="TransReg_Diox_bact_type"/>
</dbReference>
<evidence type="ECO:0000313" key="3">
    <source>
        <dbReference type="EMBL" id="KKM13750.1"/>
    </source>
</evidence>
<dbReference type="AlphaFoldDB" id="A0A0F9KEL5"/>
<comment type="caution">
    <text evidence="3">The sequence shown here is derived from an EMBL/GenBank/DDBJ whole genome shotgun (WGS) entry which is preliminary data.</text>
</comment>
<dbReference type="InterPro" id="IPR010982">
    <property type="entry name" value="Lambda_DNA-bd_dom_sf"/>
</dbReference>
<sequence length="123" mass="14144">MNLGERIRKLRKRLGLTQKKFAGRVVGKVDYTYIGRMERGEQYPSIKMLEKIGKAFDVPLSYFFEDNSILNSLNLLPGEIKDLLKDRKRQDLLRRSKELNAGDVDLVIQIINILAQKKPLGAL</sequence>
<dbReference type="EMBL" id="LAZR01015307">
    <property type="protein sequence ID" value="KKM13750.1"/>
    <property type="molecule type" value="Genomic_DNA"/>
</dbReference>
<dbReference type="PROSITE" id="PS50943">
    <property type="entry name" value="HTH_CROC1"/>
    <property type="match status" value="1"/>
</dbReference>
<feature type="domain" description="HTH cro/C1-type" evidence="2">
    <location>
        <begin position="7"/>
        <end position="63"/>
    </location>
</feature>
<reference evidence="3" key="1">
    <citation type="journal article" date="2015" name="Nature">
        <title>Complex archaea that bridge the gap between prokaryotes and eukaryotes.</title>
        <authorList>
            <person name="Spang A."/>
            <person name="Saw J.H."/>
            <person name="Jorgensen S.L."/>
            <person name="Zaremba-Niedzwiedzka K."/>
            <person name="Martijn J."/>
            <person name="Lind A.E."/>
            <person name="van Eijk R."/>
            <person name="Schleper C."/>
            <person name="Guy L."/>
            <person name="Ettema T.J."/>
        </authorList>
    </citation>
    <scope>NUCLEOTIDE SEQUENCE</scope>
</reference>
<dbReference type="InterPro" id="IPR001387">
    <property type="entry name" value="Cro/C1-type_HTH"/>
</dbReference>
<dbReference type="SUPFAM" id="SSF47413">
    <property type="entry name" value="lambda repressor-like DNA-binding domains"/>
    <property type="match status" value="1"/>
</dbReference>